<evidence type="ECO:0000313" key="2">
    <source>
        <dbReference type="Proteomes" id="UP000248054"/>
    </source>
</evidence>
<protein>
    <submittedName>
        <fullName evidence="1">Uncharacterized protein</fullName>
    </submittedName>
</protein>
<dbReference type="OrthoDB" id="711499at2"/>
<comment type="caution">
    <text evidence="1">The sequence shown here is derived from an EMBL/GenBank/DDBJ whole genome shotgun (WGS) entry which is preliminary data.</text>
</comment>
<dbReference type="EMBL" id="QJTD01000002">
    <property type="protein sequence ID" value="PYE82147.1"/>
    <property type="molecule type" value="Genomic_DNA"/>
</dbReference>
<keyword evidence="2" id="KW-1185">Reference proteome</keyword>
<gene>
    <name evidence="1" type="ORF">DFQ11_102728</name>
</gene>
<accession>A0A2V4YF71</accession>
<evidence type="ECO:0000313" key="1">
    <source>
        <dbReference type="EMBL" id="PYE82147.1"/>
    </source>
</evidence>
<organism evidence="1 2">
    <name type="scientific">Winogradskyella epiphytica</name>
    <dbReference type="NCBI Taxonomy" id="262005"/>
    <lineage>
        <taxon>Bacteria</taxon>
        <taxon>Pseudomonadati</taxon>
        <taxon>Bacteroidota</taxon>
        <taxon>Flavobacteriia</taxon>
        <taxon>Flavobacteriales</taxon>
        <taxon>Flavobacteriaceae</taxon>
        <taxon>Winogradskyella</taxon>
    </lineage>
</organism>
<proteinExistence type="predicted"/>
<name>A0A2V4YF71_9FLAO</name>
<reference evidence="1 2" key="1">
    <citation type="submission" date="2018-06" db="EMBL/GenBank/DDBJ databases">
        <title>Genomic Encyclopedia of Type Strains, Phase III (KMG-III): the genomes of soil and plant-associated and newly described type strains.</title>
        <authorList>
            <person name="Whitman W."/>
        </authorList>
    </citation>
    <scope>NUCLEOTIDE SEQUENCE [LARGE SCALE GENOMIC DNA]</scope>
    <source>
        <strain evidence="1 2">CECT 7945</strain>
    </source>
</reference>
<dbReference type="Proteomes" id="UP000248054">
    <property type="component" value="Unassembled WGS sequence"/>
</dbReference>
<dbReference type="AlphaFoldDB" id="A0A2V4YF71"/>
<sequence>MKQICIYPKEVAIILGKSQTYAQTLLRTMRDVYKKKKHQAVTIREFCEYMALPFDDVFNMVNGIEKRS</sequence>
<dbReference type="RefSeq" id="WP_110475495.1">
    <property type="nucleotide sequence ID" value="NZ_BMWQ01000002.1"/>
</dbReference>